<feature type="compositionally biased region" description="Polar residues" evidence="9">
    <location>
        <begin position="284"/>
        <end position="302"/>
    </location>
</feature>
<feature type="compositionally biased region" description="Polar residues" evidence="9">
    <location>
        <begin position="777"/>
        <end position="791"/>
    </location>
</feature>
<proteinExistence type="inferred from homology"/>
<sequence>MDLSSHLAASSSINGQADLYQNGSESHESPAFPSLTPLSHDLTLLSPTYTPNFSVDDFLLSRTKASDLNFILSDLRSYSEKLKDELYSIINEDYKDFVSLGSSLKAEAHRIARLGWNVRSTENAAQDHVPQPGLMAPVRDTLLASRSMLKSVEHDIQDCIKRKEDATAQKVKLELMLQLHDSIVTLEDLLLIHHDKAKKDRRRSSHAVRRPSVLSLASVRERRGSLASVASGSDQEFSEYAMSSEYDEDTESEDDVSADEAAAVQANGDAPHRRTRRKILRRFSSGTHNPRSPVQTKDSATPSGALASPSKPRSDAFTTGASSSSLLGLPQCIARTSAEYSRLRFLHRRIDEENLTHFADALQGRIDTVRSVLRQDLRTLLSYLLSPESLLMHGQSSAREPFSPELRRSTRPAAAAHARRSSFVKSHAGTIMEERNELDAWSQIAEPGELGSGVEAKYWAARLDEQRSWLEMALGTLNTLTLVRRGEDSEGIKRRNEAEEAVRDLLVADWAAKVIVDKEQRANGVSVQSRELPQPAQALFEEHRQHVDSLLLSSDSPTPLLELYNSLLQFVASTAWQICDASREISHSLPSTDPLTATTDTRCDIFANVIFDTLSSHLLTSMGNTIFFVGQPDVFYTNYTLTNAFLSRFLSLAPSSESKRAMLEHPNWLAFKRRWQLPVYFQMRFREVVTQLEAKLLGESATRATLEAVERVWSEGVHVRELSAREWRVTLQLLSRYKTWVEEQSAGLMEGSRQVDNVRSSGGGGESRSSLDRSTDISRVSTPQPPDSTAQQRDDEQLVFATQLLSDCFTLREGVERMLDEVILARIAASLELDGAEGGLDGLRDDMVRVLDEESLDFIPGLTASVGRLVYNILFPRVASPLRLLRSFSTPAYRSSPSTAGTGTTVQVIHQLFSPLETFLTLPPLQTLPTPIKRSWIEKILAEAFKRYTSTIETINKNQQSLIRLKKSQNPSSSTGGFLGSLFKSSPTAATTTGETVAELEKAFVETNRQALTTFHSKLNDLNLELNLDAWPAWSALKVFLESDLDQL</sequence>
<name>A0A0F7RUP0_9BASI</name>
<feature type="compositionally biased region" description="Acidic residues" evidence="9">
    <location>
        <begin position="245"/>
        <end position="258"/>
    </location>
</feature>
<reference evidence="12" key="2">
    <citation type="submission" date="2014-06" db="EMBL/GenBank/DDBJ databases">
        <authorList>
            <person name="Berkman J.Paul."/>
        </authorList>
    </citation>
    <scope>NUCLEOTIDE SEQUENCE [LARGE SCALE GENOMIC DNA]</scope>
</reference>
<keyword evidence="7" id="KW-0472">Membrane</keyword>
<dbReference type="STRING" id="49012.A0A0F7RUP0"/>
<dbReference type="Pfam" id="PF06148">
    <property type="entry name" value="COG2_N"/>
    <property type="match status" value="1"/>
</dbReference>
<feature type="region of interest" description="Disordered" evidence="9">
    <location>
        <begin position="220"/>
        <end position="321"/>
    </location>
</feature>
<keyword evidence="6" id="KW-0333">Golgi apparatus</keyword>
<dbReference type="GO" id="GO:0000139">
    <property type="term" value="C:Golgi membrane"/>
    <property type="evidence" value="ECO:0007669"/>
    <property type="project" value="UniProtKB-SubCell"/>
</dbReference>
<dbReference type="AlphaFoldDB" id="A0A0F7RUP0"/>
<dbReference type="OrthoDB" id="332281at2759"/>
<dbReference type="Proteomes" id="UP000242770">
    <property type="component" value="Unassembled WGS sequence"/>
</dbReference>
<reference evidence="13" key="3">
    <citation type="submission" date="2014-06" db="EMBL/GenBank/DDBJ databases">
        <authorList>
            <person name="Ju J."/>
            <person name="Zhang J."/>
        </authorList>
    </citation>
    <scope>NUCLEOTIDE SEQUENCE</scope>
    <source>
        <strain evidence="13">SscI8</strain>
    </source>
</reference>
<dbReference type="GO" id="GO:0007030">
    <property type="term" value="P:Golgi organization"/>
    <property type="evidence" value="ECO:0007669"/>
    <property type="project" value="InterPro"/>
</dbReference>
<evidence type="ECO:0000313" key="12">
    <source>
        <dbReference type="EMBL" id="CDR99033.1"/>
    </source>
</evidence>
<feature type="domain" description="Conserved oligomeric Golgi complex subunit 2 N-terminal" evidence="10">
    <location>
        <begin position="50"/>
        <end position="112"/>
    </location>
</feature>
<evidence type="ECO:0000256" key="9">
    <source>
        <dbReference type="SAM" id="MobiDB-lite"/>
    </source>
</evidence>
<gene>
    <name evidence="12" type="primary">SSCI12150.1</name>
    <name evidence="13" type="ORF">SPSC_05079</name>
</gene>
<comment type="subcellular location">
    <subcellularLocation>
        <location evidence="1">Golgi apparatus membrane</location>
        <topology evidence="1">Peripheral membrane protein</topology>
    </subcellularLocation>
</comment>
<dbReference type="InterPro" id="IPR024602">
    <property type="entry name" value="COG_su2_N"/>
</dbReference>
<protein>
    <recommendedName>
        <fullName evidence="3">Conserved oligomeric Golgi complex subunit 2</fullName>
    </recommendedName>
    <alternativeName>
        <fullName evidence="8">Component of oligomeric Golgi complex 2</fullName>
    </alternativeName>
</protein>
<keyword evidence="14" id="KW-1185">Reference proteome</keyword>
<evidence type="ECO:0000256" key="1">
    <source>
        <dbReference type="ARBA" id="ARBA00004395"/>
    </source>
</evidence>
<evidence type="ECO:0000256" key="6">
    <source>
        <dbReference type="ARBA" id="ARBA00023034"/>
    </source>
</evidence>
<dbReference type="Pfam" id="PF12022">
    <property type="entry name" value="COG2_C"/>
    <property type="match status" value="1"/>
</dbReference>
<evidence type="ECO:0000256" key="8">
    <source>
        <dbReference type="ARBA" id="ARBA00031344"/>
    </source>
</evidence>
<feature type="domain" description="COG complex component COG2 C-terminal" evidence="11">
    <location>
        <begin position="673"/>
        <end position="974"/>
    </location>
</feature>
<evidence type="ECO:0000313" key="13">
    <source>
        <dbReference type="EMBL" id="CDU25245.1"/>
    </source>
</evidence>
<dbReference type="EMBL" id="LK056684">
    <property type="protein sequence ID" value="CDU25245.1"/>
    <property type="molecule type" value="Genomic_DNA"/>
</dbReference>
<evidence type="ECO:0000259" key="11">
    <source>
        <dbReference type="Pfam" id="PF12022"/>
    </source>
</evidence>
<reference evidence="14" key="1">
    <citation type="submission" date="2014-06" db="EMBL/GenBank/DDBJ databases">
        <authorList>
            <person name="Berkman P.J."/>
        </authorList>
    </citation>
    <scope>NUCLEOTIDE SEQUENCE [LARGE SCALE GENOMIC DNA]</scope>
</reference>
<evidence type="ECO:0000256" key="4">
    <source>
        <dbReference type="ARBA" id="ARBA00022448"/>
    </source>
</evidence>
<evidence type="ECO:0000256" key="7">
    <source>
        <dbReference type="ARBA" id="ARBA00023136"/>
    </source>
</evidence>
<evidence type="ECO:0000256" key="5">
    <source>
        <dbReference type="ARBA" id="ARBA00022927"/>
    </source>
</evidence>
<dbReference type="GO" id="GO:0017119">
    <property type="term" value="C:Golgi transport complex"/>
    <property type="evidence" value="ECO:0007669"/>
    <property type="project" value="TreeGrafter"/>
</dbReference>
<dbReference type="PANTHER" id="PTHR12961">
    <property type="entry name" value="CONSERVED OLIGOMERIC GOLGI COMPLEX COMPONENT 2"/>
    <property type="match status" value="1"/>
</dbReference>
<evidence type="ECO:0000259" key="10">
    <source>
        <dbReference type="Pfam" id="PF06148"/>
    </source>
</evidence>
<dbReference type="GO" id="GO:0006891">
    <property type="term" value="P:intra-Golgi vesicle-mediated transport"/>
    <property type="evidence" value="ECO:0007669"/>
    <property type="project" value="TreeGrafter"/>
</dbReference>
<keyword evidence="5" id="KW-0653">Protein transport</keyword>
<accession>A0A0F7RUP0</accession>
<comment type="similarity">
    <text evidence="2">Belongs to the COG2 family.</text>
</comment>
<evidence type="ECO:0000313" key="14">
    <source>
        <dbReference type="Proteomes" id="UP000242770"/>
    </source>
</evidence>
<dbReference type="InterPro" id="IPR024603">
    <property type="entry name" value="COG_complex_COG2_C"/>
</dbReference>
<evidence type="ECO:0000256" key="2">
    <source>
        <dbReference type="ARBA" id="ARBA00007603"/>
    </source>
</evidence>
<dbReference type="InterPro" id="IPR009316">
    <property type="entry name" value="COG2"/>
</dbReference>
<dbReference type="GO" id="GO:0015031">
    <property type="term" value="P:protein transport"/>
    <property type="evidence" value="ECO:0007669"/>
    <property type="project" value="UniProtKB-KW"/>
</dbReference>
<feature type="region of interest" description="Disordered" evidence="9">
    <location>
        <begin position="751"/>
        <end position="794"/>
    </location>
</feature>
<evidence type="ECO:0000256" key="3">
    <source>
        <dbReference type="ARBA" id="ARBA00020977"/>
    </source>
</evidence>
<organism evidence="12 14">
    <name type="scientific">Sporisorium scitamineum</name>
    <dbReference type="NCBI Taxonomy" id="49012"/>
    <lineage>
        <taxon>Eukaryota</taxon>
        <taxon>Fungi</taxon>
        <taxon>Dikarya</taxon>
        <taxon>Basidiomycota</taxon>
        <taxon>Ustilaginomycotina</taxon>
        <taxon>Ustilaginomycetes</taxon>
        <taxon>Ustilaginales</taxon>
        <taxon>Ustilaginaceae</taxon>
        <taxon>Sporisorium</taxon>
    </lineage>
</organism>
<dbReference type="EMBL" id="CCFA01000621">
    <property type="protein sequence ID" value="CDR99033.1"/>
    <property type="molecule type" value="Genomic_DNA"/>
</dbReference>
<keyword evidence="4" id="KW-0813">Transport</keyword>
<dbReference type="PANTHER" id="PTHR12961:SF0">
    <property type="entry name" value="CONSERVED OLIGOMERIC GOLGI COMPLEX SUBUNIT 2"/>
    <property type="match status" value="1"/>
</dbReference>